<dbReference type="Proteomes" id="UP001239111">
    <property type="component" value="Chromosome 4"/>
</dbReference>
<comment type="caution">
    <text evidence="1">The sequence shown here is derived from an EMBL/GenBank/DDBJ whole genome shotgun (WGS) entry which is preliminary data.</text>
</comment>
<proteinExistence type="predicted"/>
<protein>
    <submittedName>
        <fullName evidence="1">Uncharacterized protein</fullName>
    </submittedName>
</protein>
<keyword evidence="2" id="KW-1185">Reference proteome</keyword>
<reference evidence="1" key="1">
    <citation type="submission" date="2023-04" db="EMBL/GenBank/DDBJ databases">
        <title>A chromosome-level genome assembly of the parasitoid wasp Eretmocerus hayati.</title>
        <authorList>
            <person name="Zhong Y."/>
            <person name="Liu S."/>
            <person name="Liu Y."/>
        </authorList>
    </citation>
    <scope>NUCLEOTIDE SEQUENCE</scope>
    <source>
        <strain evidence="1">ZJU_SS_LIU_2023</strain>
    </source>
</reference>
<organism evidence="1 2">
    <name type="scientific">Eretmocerus hayati</name>
    <dbReference type="NCBI Taxonomy" id="131215"/>
    <lineage>
        <taxon>Eukaryota</taxon>
        <taxon>Metazoa</taxon>
        <taxon>Ecdysozoa</taxon>
        <taxon>Arthropoda</taxon>
        <taxon>Hexapoda</taxon>
        <taxon>Insecta</taxon>
        <taxon>Pterygota</taxon>
        <taxon>Neoptera</taxon>
        <taxon>Endopterygota</taxon>
        <taxon>Hymenoptera</taxon>
        <taxon>Apocrita</taxon>
        <taxon>Proctotrupomorpha</taxon>
        <taxon>Chalcidoidea</taxon>
        <taxon>Aphelinidae</taxon>
        <taxon>Aphelininae</taxon>
        <taxon>Eretmocerus</taxon>
    </lineage>
</organism>
<dbReference type="EMBL" id="CM056744">
    <property type="protein sequence ID" value="KAJ8666336.1"/>
    <property type="molecule type" value="Genomic_DNA"/>
</dbReference>
<evidence type="ECO:0000313" key="2">
    <source>
        <dbReference type="Proteomes" id="UP001239111"/>
    </source>
</evidence>
<accession>A0ACC2N5H6</accession>
<gene>
    <name evidence="1" type="ORF">QAD02_007998</name>
</gene>
<name>A0ACC2N5H6_9HYME</name>
<sequence>MYFCQHCDFNTHDLDAHLAHRFVHRNITNVIYCTYNKCGTIVTTQQQLQLHLEKSHHFSRNKDNPYAVHASNECGKFVCTVATCRKVFDRYRSLNKHLREHLTKNEEIECPVKGCEKKYKLLNS</sequence>
<evidence type="ECO:0000313" key="1">
    <source>
        <dbReference type="EMBL" id="KAJ8666336.1"/>
    </source>
</evidence>